<reference evidence="1" key="2">
    <citation type="journal article" date="2016" name="G3 (Bethesda)">
        <title>Genome Evolution in Three Species of Cactophilic Drosophila.</title>
        <authorList>
            <person name="Sanchez-Flores A."/>
            <person name="Penazola F."/>
            <person name="Carpinteyro-Ponce J."/>
            <person name="Nazario-Yepiz N."/>
            <person name="Abreu-Goodger C."/>
            <person name="Machado C.A."/>
            <person name="Markow T.A."/>
        </authorList>
    </citation>
    <scope>NUCLEOTIDE SEQUENCE [LARGE SCALE GENOMIC DNA]</scope>
</reference>
<keyword evidence="1" id="KW-1185">Reference proteome</keyword>
<evidence type="ECO:0000313" key="2">
    <source>
        <dbReference type="RefSeq" id="XP_017873885.1"/>
    </source>
</evidence>
<dbReference type="GeneID" id="108621211"/>
<proteinExistence type="predicted"/>
<dbReference type="RefSeq" id="XP_017873885.1">
    <property type="nucleotide sequence ID" value="XM_018018396.1"/>
</dbReference>
<reference evidence="2" key="3">
    <citation type="submission" date="2025-08" db="UniProtKB">
        <authorList>
            <consortium name="RefSeq"/>
        </authorList>
    </citation>
    <scope>IDENTIFICATION</scope>
    <source>
        <tissue evidence="2">Whole organism</tissue>
    </source>
</reference>
<sequence>MCLFMMANDPLIALISEHIQICMLPSLKVDLDEVQTLPTHFKDYHSMLEQELPKLYDLLHKNEVVLLHDLPYQEIRAKLVLLLCELTASPTIYRLNSGQEPLLQNANQLLRKLASNCNKAEENFIFKYYEEKLHKDCWKRQLGAVHGYVRYLEHRHLSDVKMSMRMLAFSLAVGLNVRESFQPEYKQLGVRIFTLMLRHGRPDDIQQLNVHSVIYDNVFRDVQSMETLSGTICNWDCLLLCLDHFMNVDVFMWNHCDDMLERLIQNISLTSSTEMSVSLMHFITKLGYYFAINKNEVTAVLSTDLTNSNQLTECLQVCASLNVCTNYRWAKSVLQMLVLESEKLLRSVDAATKLLVEMQRCFLVFVLPIPLQALHAHLQEFYAKFVAVLLEGVTVHQGNKQVQTLTQLFIQIFIYQLKNGSTDDRTPCNLKNYLTALENLSLIIVK</sequence>
<accession>A0ABM1Q349</accession>
<gene>
    <name evidence="2" type="primary">LOC108621211</name>
</gene>
<reference evidence="1" key="1">
    <citation type="journal article" date="1997" name="Nucleic Acids Res.">
        <title>tRNAscan-SE: a program for improved detection of transfer RNA genes in genomic sequence.</title>
        <authorList>
            <person name="Lowe T.M."/>
            <person name="Eddy S.R."/>
        </authorList>
    </citation>
    <scope>NUCLEOTIDE SEQUENCE [LARGE SCALE GENOMIC DNA]</scope>
</reference>
<dbReference type="Proteomes" id="UP000694904">
    <property type="component" value="Chromosome 2"/>
</dbReference>
<organism evidence="1 2">
    <name type="scientific">Drosophila arizonae</name>
    <name type="common">Fruit fly</name>
    <dbReference type="NCBI Taxonomy" id="7263"/>
    <lineage>
        <taxon>Eukaryota</taxon>
        <taxon>Metazoa</taxon>
        <taxon>Ecdysozoa</taxon>
        <taxon>Arthropoda</taxon>
        <taxon>Hexapoda</taxon>
        <taxon>Insecta</taxon>
        <taxon>Pterygota</taxon>
        <taxon>Neoptera</taxon>
        <taxon>Endopterygota</taxon>
        <taxon>Diptera</taxon>
        <taxon>Brachycera</taxon>
        <taxon>Muscomorpha</taxon>
        <taxon>Ephydroidea</taxon>
        <taxon>Drosophilidae</taxon>
        <taxon>Drosophila</taxon>
    </lineage>
</organism>
<evidence type="ECO:0000313" key="1">
    <source>
        <dbReference type="Proteomes" id="UP000694904"/>
    </source>
</evidence>
<name>A0ABM1Q349_DROAR</name>
<protein>
    <submittedName>
        <fullName evidence="2">Uncharacterized protein LOC108621211</fullName>
    </submittedName>
</protein>